<evidence type="ECO:0000313" key="6">
    <source>
        <dbReference type="EMBL" id="EEC47280.1"/>
    </source>
</evidence>
<gene>
    <name evidence="6" type="ORF">PHATRDRAFT_13757</name>
</gene>
<dbReference type="EC" id="1.8.4.12" evidence="2"/>
<feature type="non-terminal residue" evidence="6">
    <location>
        <position position="115"/>
    </location>
</feature>
<keyword evidence="7" id="KW-1185">Reference proteome</keyword>
<dbReference type="GO" id="GO:0030091">
    <property type="term" value="P:protein repair"/>
    <property type="evidence" value="ECO:0007669"/>
    <property type="project" value="InterPro"/>
</dbReference>
<sequence>MCLSKKEDADNTDEFRVQTWNPLRLAVLRLGLTEPLATSPLNYGKYEGEFKCAYCGETLFDSNAKYDSGSGWPSFWRSASENAVQYKREMNGSLECQCKRCSSHLGHAFLDGPSP</sequence>
<dbReference type="PANTHER" id="PTHR10173:SF52">
    <property type="entry name" value="METHIONINE-R-SULFOXIDE REDUCTASE B1"/>
    <property type="match status" value="1"/>
</dbReference>
<evidence type="ECO:0000313" key="7">
    <source>
        <dbReference type="Proteomes" id="UP000000759"/>
    </source>
</evidence>
<dbReference type="OrthoDB" id="44061at2759"/>
<dbReference type="InParanoid" id="B7G2C7"/>
<dbReference type="GeneID" id="7201997"/>
<dbReference type="EMBL" id="CM000614">
    <property type="protein sequence ID" value="EEC47280.1"/>
    <property type="molecule type" value="Genomic_DNA"/>
</dbReference>
<dbReference type="Pfam" id="PF01641">
    <property type="entry name" value="SelR"/>
    <property type="match status" value="1"/>
</dbReference>
<dbReference type="InterPro" id="IPR028427">
    <property type="entry name" value="Met_Sox_Rdtase_MsrB"/>
</dbReference>
<comment type="catalytic activity">
    <reaction evidence="4">
        <text>L-methionyl-[protein] + [thioredoxin]-disulfide + H2O = L-methionyl-(R)-S-oxide-[protein] + [thioredoxin]-dithiol</text>
        <dbReference type="Rhea" id="RHEA:24164"/>
        <dbReference type="Rhea" id="RHEA-COMP:10698"/>
        <dbReference type="Rhea" id="RHEA-COMP:10700"/>
        <dbReference type="Rhea" id="RHEA-COMP:12313"/>
        <dbReference type="Rhea" id="RHEA-COMP:12314"/>
        <dbReference type="ChEBI" id="CHEBI:15377"/>
        <dbReference type="ChEBI" id="CHEBI:16044"/>
        <dbReference type="ChEBI" id="CHEBI:29950"/>
        <dbReference type="ChEBI" id="CHEBI:45764"/>
        <dbReference type="ChEBI" id="CHEBI:50058"/>
        <dbReference type="EC" id="1.8.4.12"/>
    </reaction>
</comment>
<dbReference type="Proteomes" id="UP000000759">
    <property type="component" value="Chromosome 12"/>
</dbReference>
<dbReference type="InterPro" id="IPR011057">
    <property type="entry name" value="Mss4-like_sf"/>
</dbReference>
<dbReference type="eggNOG" id="KOG0856">
    <property type="taxonomic scope" value="Eukaryota"/>
</dbReference>
<dbReference type="PROSITE" id="PS51790">
    <property type="entry name" value="MSRB"/>
    <property type="match status" value="1"/>
</dbReference>
<dbReference type="Gene3D" id="2.170.150.20">
    <property type="entry name" value="Peptide methionine sulfoxide reductase"/>
    <property type="match status" value="1"/>
</dbReference>
<evidence type="ECO:0000259" key="5">
    <source>
        <dbReference type="PROSITE" id="PS51790"/>
    </source>
</evidence>
<dbReference type="GO" id="GO:0005737">
    <property type="term" value="C:cytoplasm"/>
    <property type="evidence" value="ECO:0007669"/>
    <property type="project" value="TreeGrafter"/>
</dbReference>
<dbReference type="STRING" id="556484.B7G2C7"/>
<dbReference type="PANTHER" id="PTHR10173">
    <property type="entry name" value="METHIONINE SULFOXIDE REDUCTASE"/>
    <property type="match status" value="1"/>
</dbReference>
<evidence type="ECO:0000256" key="4">
    <source>
        <dbReference type="ARBA" id="ARBA00048488"/>
    </source>
</evidence>
<evidence type="ECO:0000256" key="3">
    <source>
        <dbReference type="ARBA" id="ARBA00023002"/>
    </source>
</evidence>
<evidence type="ECO:0000256" key="2">
    <source>
        <dbReference type="ARBA" id="ARBA00012499"/>
    </source>
</evidence>
<dbReference type="SUPFAM" id="SSF51316">
    <property type="entry name" value="Mss4-like"/>
    <property type="match status" value="1"/>
</dbReference>
<dbReference type="AlphaFoldDB" id="B7G2C7"/>
<reference evidence="6 7" key="1">
    <citation type="journal article" date="2008" name="Nature">
        <title>The Phaeodactylum genome reveals the evolutionary history of diatom genomes.</title>
        <authorList>
            <person name="Bowler C."/>
            <person name="Allen A.E."/>
            <person name="Badger J.H."/>
            <person name="Grimwood J."/>
            <person name="Jabbari K."/>
            <person name="Kuo A."/>
            <person name="Maheswari U."/>
            <person name="Martens C."/>
            <person name="Maumus F."/>
            <person name="Otillar R.P."/>
            <person name="Rayko E."/>
            <person name="Salamov A."/>
            <person name="Vandepoele K."/>
            <person name="Beszteri B."/>
            <person name="Gruber A."/>
            <person name="Heijde M."/>
            <person name="Katinka M."/>
            <person name="Mock T."/>
            <person name="Valentin K."/>
            <person name="Verret F."/>
            <person name="Berges J.A."/>
            <person name="Brownlee C."/>
            <person name="Cadoret J.P."/>
            <person name="Chiovitti A."/>
            <person name="Choi C.J."/>
            <person name="Coesel S."/>
            <person name="De Martino A."/>
            <person name="Detter J.C."/>
            <person name="Durkin C."/>
            <person name="Falciatore A."/>
            <person name="Fournet J."/>
            <person name="Haruta M."/>
            <person name="Huysman M.J."/>
            <person name="Jenkins B.D."/>
            <person name="Jiroutova K."/>
            <person name="Jorgensen R.E."/>
            <person name="Joubert Y."/>
            <person name="Kaplan A."/>
            <person name="Kroger N."/>
            <person name="Kroth P.G."/>
            <person name="La Roche J."/>
            <person name="Lindquist E."/>
            <person name="Lommer M."/>
            <person name="Martin-Jezequel V."/>
            <person name="Lopez P.J."/>
            <person name="Lucas S."/>
            <person name="Mangogna M."/>
            <person name="McGinnis K."/>
            <person name="Medlin L.K."/>
            <person name="Montsant A."/>
            <person name="Oudot-Le Secq M.P."/>
            <person name="Napoli C."/>
            <person name="Obornik M."/>
            <person name="Parker M.S."/>
            <person name="Petit J.L."/>
            <person name="Porcel B.M."/>
            <person name="Poulsen N."/>
            <person name="Robison M."/>
            <person name="Rychlewski L."/>
            <person name="Rynearson T.A."/>
            <person name="Schmutz J."/>
            <person name="Shapiro H."/>
            <person name="Siaut M."/>
            <person name="Stanley M."/>
            <person name="Sussman M.R."/>
            <person name="Taylor A.R."/>
            <person name="Vardi A."/>
            <person name="von Dassow P."/>
            <person name="Vyverman W."/>
            <person name="Willis A."/>
            <person name="Wyrwicz L.S."/>
            <person name="Rokhsar D.S."/>
            <person name="Weissenbach J."/>
            <person name="Armbrust E.V."/>
            <person name="Green B.R."/>
            <person name="Van de Peer Y."/>
            <person name="Grigoriev I.V."/>
        </authorList>
    </citation>
    <scope>NUCLEOTIDE SEQUENCE [LARGE SCALE GENOMIC DNA]</scope>
    <source>
        <strain evidence="6 7">CCAP 1055/1</strain>
    </source>
</reference>
<feature type="domain" description="MsrB" evidence="5">
    <location>
        <begin position="13"/>
        <end position="115"/>
    </location>
</feature>
<dbReference type="RefSeq" id="XP_002181357.1">
    <property type="nucleotide sequence ID" value="XM_002181321.1"/>
</dbReference>
<dbReference type="GO" id="GO:0006979">
    <property type="term" value="P:response to oxidative stress"/>
    <property type="evidence" value="ECO:0007669"/>
    <property type="project" value="InterPro"/>
</dbReference>
<proteinExistence type="inferred from homology"/>
<dbReference type="HOGENOM" id="CLU_1269059_0_0_1"/>
<reference evidence="7" key="2">
    <citation type="submission" date="2008-08" db="EMBL/GenBank/DDBJ databases">
        <authorList>
            <consortium name="Diatom Consortium"/>
            <person name="Grigoriev I."/>
            <person name="Grimwood J."/>
            <person name="Kuo A."/>
            <person name="Otillar R.P."/>
            <person name="Salamov A."/>
            <person name="Detter J.C."/>
            <person name="Lindquist E."/>
            <person name="Shapiro H."/>
            <person name="Lucas S."/>
            <person name="Glavina del Rio T."/>
            <person name="Pitluck S."/>
            <person name="Rokhsar D."/>
            <person name="Bowler C."/>
        </authorList>
    </citation>
    <scope>GENOME REANNOTATION</scope>
    <source>
        <strain evidence="7">CCAP 1055/1</strain>
    </source>
</reference>
<accession>B7G2C7</accession>
<dbReference type="InterPro" id="IPR002579">
    <property type="entry name" value="Met_Sox_Rdtase_MsrB_dom"/>
</dbReference>
<dbReference type="PaxDb" id="2850-Phatr13757"/>
<keyword evidence="3" id="KW-0560">Oxidoreductase</keyword>
<dbReference type="KEGG" id="pti:PHATRDRAFT_13757"/>
<dbReference type="GO" id="GO:0033743">
    <property type="term" value="F:peptide-methionine (R)-S-oxide reductase activity"/>
    <property type="evidence" value="ECO:0007669"/>
    <property type="project" value="UniProtKB-EC"/>
</dbReference>
<comment type="similarity">
    <text evidence="1">Belongs to the MsrB Met sulfoxide reductase family.</text>
</comment>
<organism evidence="6 7">
    <name type="scientific">Phaeodactylum tricornutum (strain CCAP 1055/1)</name>
    <dbReference type="NCBI Taxonomy" id="556484"/>
    <lineage>
        <taxon>Eukaryota</taxon>
        <taxon>Sar</taxon>
        <taxon>Stramenopiles</taxon>
        <taxon>Ochrophyta</taxon>
        <taxon>Bacillariophyta</taxon>
        <taxon>Bacillariophyceae</taxon>
        <taxon>Bacillariophycidae</taxon>
        <taxon>Naviculales</taxon>
        <taxon>Phaeodactylaceae</taxon>
        <taxon>Phaeodactylum</taxon>
    </lineage>
</organism>
<name>B7G2C7_PHATC</name>
<evidence type="ECO:0000256" key="1">
    <source>
        <dbReference type="ARBA" id="ARBA00007174"/>
    </source>
</evidence>
<protein>
    <recommendedName>
        <fullName evidence="2">peptide-methionine (R)-S-oxide reductase</fullName>
        <ecNumber evidence="2">1.8.4.12</ecNumber>
    </recommendedName>
</protein>